<comment type="subcellular location">
    <subcellularLocation>
        <location evidence="1">Membrane</location>
        <topology evidence="1">Single-pass membrane protein</topology>
    </subcellularLocation>
</comment>
<evidence type="ECO:0000256" key="12">
    <source>
        <dbReference type="SAM" id="Phobius"/>
    </source>
</evidence>
<keyword evidence="5" id="KW-0752">Steroid biosynthesis</keyword>
<dbReference type="SUPFAM" id="SSF48264">
    <property type="entry name" value="Cytochrome P450"/>
    <property type="match status" value="1"/>
</dbReference>
<evidence type="ECO:0000256" key="8">
    <source>
        <dbReference type="ARBA" id="ARBA00023004"/>
    </source>
</evidence>
<keyword evidence="4 10" id="KW-0479">Metal-binding</keyword>
<evidence type="ECO:0000256" key="5">
    <source>
        <dbReference type="ARBA" id="ARBA00022955"/>
    </source>
</evidence>
<accession>A0AAV7GS62</accession>
<dbReference type="InterPro" id="IPR036396">
    <property type="entry name" value="Cyt_P450_sf"/>
</dbReference>
<comment type="caution">
    <text evidence="13">The sequence shown here is derived from an EMBL/GenBank/DDBJ whole genome shotgun (WGS) entry which is preliminary data.</text>
</comment>
<name>A0AAV7GS62_DENCH</name>
<keyword evidence="3 12" id="KW-0812">Transmembrane</keyword>
<dbReference type="PANTHER" id="PTHR24286">
    <property type="entry name" value="CYTOCHROME P450 26"/>
    <property type="match status" value="1"/>
</dbReference>
<keyword evidence="10 11" id="KW-0349">Heme</keyword>
<dbReference type="GO" id="GO:0005506">
    <property type="term" value="F:iron ion binding"/>
    <property type="evidence" value="ECO:0007669"/>
    <property type="project" value="InterPro"/>
</dbReference>
<reference evidence="13 14" key="1">
    <citation type="journal article" date="2021" name="Hortic Res">
        <title>Chromosome-scale assembly of the Dendrobium chrysotoxum genome enhances the understanding of orchid evolution.</title>
        <authorList>
            <person name="Zhang Y."/>
            <person name="Zhang G.Q."/>
            <person name="Zhang D."/>
            <person name="Liu X.D."/>
            <person name="Xu X.Y."/>
            <person name="Sun W.H."/>
            <person name="Yu X."/>
            <person name="Zhu X."/>
            <person name="Wang Z.W."/>
            <person name="Zhao X."/>
            <person name="Zhong W.Y."/>
            <person name="Chen H."/>
            <person name="Yin W.L."/>
            <person name="Huang T."/>
            <person name="Niu S.C."/>
            <person name="Liu Z.J."/>
        </authorList>
    </citation>
    <scope>NUCLEOTIDE SEQUENCE [LARGE SCALE GENOMIC DNA]</scope>
    <source>
        <strain evidence="13">Lindl</strain>
    </source>
</reference>
<dbReference type="PRINTS" id="PR00385">
    <property type="entry name" value="P450"/>
</dbReference>
<dbReference type="GO" id="GO:0010268">
    <property type="term" value="P:brassinosteroid homeostasis"/>
    <property type="evidence" value="ECO:0007669"/>
    <property type="project" value="TreeGrafter"/>
</dbReference>
<evidence type="ECO:0008006" key="15">
    <source>
        <dbReference type="Google" id="ProtNLM"/>
    </source>
</evidence>
<keyword evidence="11" id="KW-0503">Monooxygenase</keyword>
<keyword evidence="6 12" id="KW-1133">Transmembrane helix</keyword>
<dbReference type="GO" id="GO:0016125">
    <property type="term" value="P:sterol metabolic process"/>
    <property type="evidence" value="ECO:0007669"/>
    <property type="project" value="TreeGrafter"/>
</dbReference>
<protein>
    <recommendedName>
        <fullName evidence="15">Cytochrome P450</fullName>
    </recommendedName>
</protein>
<evidence type="ECO:0000256" key="11">
    <source>
        <dbReference type="RuleBase" id="RU000461"/>
    </source>
</evidence>
<evidence type="ECO:0000313" key="13">
    <source>
        <dbReference type="EMBL" id="KAH0458559.1"/>
    </source>
</evidence>
<keyword evidence="8 10" id="KW-0408">Iron</keyword>
<dbReference type="AlphaFoldDB" id="A0AAV7GS62"/>
<dbReference type="InterPro" id="IPR002401">
    <property type="entry name" value="Cyt_P450_E_grp-I"/>
</dbReference>
<keyword evidence="14" id="KW-1185">Reference proteome</keyword>
<sequence>MATELLLITFLSSPILLITLIITLLIIIIFRRRMTSDPAENKYRNLPPGHLGGWPFIGDTIPFMRPHSSATLGEFVDQQIARHGKIFKVKLFGKPTIVSADPSMNRFILQSEEKLFLCSYPKGVENIMGKWSMLALTGEIHREMRSIALSFISNLKLKADFLSDIEEQAVEIISAWRENITFSAHEEAKKFAFNLMVKYLMSMNMSMPETAQLRKEYTTFMNGMASIPINLPGTAYRKALQSRSIVLKIIGDKLDEKVKNIEEGLQGEDDLLASVAKNTDLKREQILDLILSILFAGHETSSAAISLAIYFLQSCPKALQQLREEHTKISKRKMEMGETRLNWDDYKKMEFTKCVINETLRLGNIVKFLHRKAIRDVQFNGYDIPCSWGVIPIISAEHLDPSIYEDPQQFNPWRWQIILSNVSKNNMIMSFSGGPRLCPGAELAKLEMAMLLHHLVQKYEWELAENDFPVSFPFLEFPNGLPIKVHSV</sequence>
<dbReference type="InterPro" id="IPR017972">
    <property type="entry name" value="Cyt_P450_CS"/>
</dbReference>
<dbReference type="PRINTS" id="PR00463">
    <property type="entry name" value="EP450I"/>
</dbReference>
<organism evidence="13 14">
    <name type="scientific">Dendrobium chrysotoxum</name>
    <name type="common">Orchid</name>
    <dbReference type="NCBI Taxonomy" id="161865"/>
    <lineage>
        <taxon>Eukaryota</taxon>
        <taxon>Viridiplantae</taxon>
        <taxon>Streptophyta</taxon>
        <taxon>Embryophyta</taxon>
        <taxon>Tracheophyta</taxon>
        <taxon>Spermatophyta</taxon>
        <taxon>Magnoliopsida</taxon>
        <taxon>Liliopsida</taxon>
        <taxon>Asparagales</taxon>
        <taxon>Orchidaceae</taxon>
        <taxon>Epidendroideae</taxon>
        <taxon>Malaxideae</taxon>
        <taxon>Dendrobiinae</taxon>
        <taxon>Dendrobium</taxon>
    </lineage>
</organism>
<dbReference type="PROSITE" id="PS00086">
    <property type="entry name" value="CYTOCHROME_P450"/>
    <property type="match status" value="1"/>
</dbReference>
<dbReference type="PANTHER" id="PTHR24286:SF194">
    <property type="entry name" value="STEROID (22S)-HYDROXYLASE"/>
    <property type="match status" value="1"/>
</dbReference>
<evidence type="ECO:0000256" key="9">
    <source>
        <dbReference type="ARBA" id="ARBA00023136"/>
    </source>
</evidence>
<evidence type="ECO:0000256" key="6">
    <source>
        <dbReference type="ARBA" id="ARBA00022989"/>
    </source>
</evidence>
<feature type="binding site" description="axial binding residue" evidence="10">
    <location>
        <position position="438"/>
    </location>
    <ligand>
        <name>heme</name>
        <dbReference type="ChEBI" id="CHEBI:30413"/>
    </ligand>
    <ligandPart>
        <name>Fe</name>
        <dbReference type="ChEBI" id="CHEBI:18248"/>
    </ligandPart>
</feature>
<keyword evidence="5" id="KW-0443">Lipid metabolism</keyword>
<dbReference type="CDD" id="cd11043">
    <property type="entry name" value="CYP90-like"/>
    <property type="match status" value="1"/>
</dbReference>
<dbReference type="EMBL" id="JAGFBR010000012">
    <property type="protein sequence ID" value="KAH0458559.1"/>
    <property type="molecule type" value="Genomic_DNA"/>
</dbReference>
<keyword evidence="7 11" id="KW-0560">Oxidoreductase</keyword>
<dbReference type="Gene3D" id="1.10.630.10">
    <property type="entry name" value="Cytochrome P450"/>
    <property type="match status" value="1"/>
</dbReference>
<evidence type="ECO:0000256" key="1">
    <source>
        <dbReference type="ARBA" id="ARBA00004167"/>
    </source>
</evidence>
<dbReference type="GO" id="GO:0020037">
    <property type="term" value="F:heme binding"/>
    <property type="evidence" value="ECO:0007669"/>
    <property type="project" value="InterPro"/>
</dbReference>
<dbReference type="GO" id="GO:0016132">
    <property type="term" value="P:brassinosteroid biosynthetic process"/>
    <property type="evidence" value="ECO:0007669"/>
    <property type="project" value="TreeGrafter"/>
</dbReference>
<dbReference type="InterPro" id="IPR001128">
    <property type="entry name" value="Cyt_P450"/>
</dbReference>
<keyword evidence="5" id="KW-0444">Lipid biosynthesis</keyword>
<evidence type="ECO:0000313" key="14">
    <source>
        <dbReference type="Proteomes" id="UP000775213"/>
    </source>
</evidence>
<dbReference type="Proteomes" id="UP000775213">
    <property type="component" value="Unassembled WGS sequence"/>
</dbReference>
<evidence type="ECO:0000256" key="10">
    <source>
        <dbReference type="PIRSR" id="PIRSR602401-1"/>
    </source>
</evidence>
<evidence type="ECO:0000256" key="2">
    <source>
        <dbReference type="ARBA" id="ARBA00010617"/>
    </source>
</evidence>
<evidence type="ECO:0000256" key="3">
    <source>
        <dbReference type="ARBA" id="ARBA00022692"/>
    </source>
</evidence>
<keyword evidence="9 12" id="KW-0472">Membrane</keyword>
<gene>
    <name evidence="13" type="ORF">IEQ34_013874</name>
</gene>
<feature type="transmembrane region" description="Helical" evidence="12">
    <location>
        <begin position="6"/>
        <end position="30"/>
    </location>
</feature>
<evidence type="ECO:0000256" key="4">
    <source>
        <dbReference type="ARBA" id="ARBA00022723"/>
    </source>
</evidence>
<dbReference type="GO" id="GO:0004497">
    <property type="term" value="F:monooxygenase activity"/>
    <property type="evidence" value="ECO:0007669"/>
    <property type="project" value="UniProtKB-KW"/>
</dbReference>
<comment type="similarity">
    <text evidence="2 11">Belongs to the cytochrome P450 family.</text>
</comment>
<evidence type="ECO:0000256" key="7">
    <source>
        <dbReference type="ARBA" id="ARBA00023002"/>
    </source>
</evidence>
<dbReference type="GO" id="GO:0016705">
    <property type="term" value="F:oxidoreductase activity, acting on paired donors, with incorporation or reduction of molecular oxygen"/>
    <property type="evidence" value="ECO:0007669"/>
    <property type="project" value="InterPro"/>
</dbReference>
<dbReference type="Pfam" id="PF00067">
    <property type="entry name" value="p450"/>
    <property type="match status" value="1"/>
</dbReference>
<dbReference type="GO" id="GO:0016020">
    <property type="term" value="C:membrane"/>
    <property type="evidence" value="ECO:0007669"/>
    <property type="project" value="UniProtKB-SubCell"/>
</dbReference>
<proteinExistence type="inferred from homology"/>
<comment type="cofactor">
    <cofactor evidence="10">
        <name>heme</name>
        <dbReference type="ChEBI" id="CHEBI:30413"/>
    </cofactor>
</comment>